<reference evidence="1 2" key="1">
    <citation type="journal article" date="2015" name="Genome Biol. Evol.">
        <title>Comparative Genomics of a Bacterivorous Green Alga Reveals Evolutionary Causalities and Consequences of Phago-Mixotrophic Mode of Nutrition.</title>
        <authorList>
            <person name="Burns J.A."/>
            <person name="Paasch A."/>
            <person name="Narechania A."/>
            <person name="Kim E."/>
        </authorList>
    </citation>
    <scope>NUCLEOTIDE SEQUENCE [LARGE SCALE GENOMIC DNA]</scope>
    <source>
        <strain evidence="1 2">PLY_AMNH</strain>
    </source>
</reference>
<organism evidence="1 2">
    <name type="scientific">Cymbomonas tetramitiformis</name>
    <dbReference type="NCBI Taxonomy" id="36881"/>
    <lineage>
        <taxon>Eukaryota</taxon>
        <taxon>Viridiplantae</taxon>
        <taxon>Chlorophyta</taxon>
        <taxon>Pyramimonadophyceae</taxon>
        <taxon>Pyramimonadales</taxon>
        <taxon>Pyramimonadaceae</taxon>
        <taxon>Cymbomonas</taxon>
    </lineage>
</organism>
<dbReference type="Proteomes" id="UP001190700">
    <property type="component" value="Unassembled WGS sequence"/>
</dbReference>
<feature type="non-terminal residue" evidence="1">
    <location>
        <position position="1"/>
    </location>
</feature>
<accession>A0AAE0KVA3</accession>
<proteinExistence type="predicted"/>
<dbReference type="EMBL" id="LGRX02016482">
    <property type="protein sequence ID" value="KAK3262066.1"/>
    <property type="molecule type" value="Genomic_DNA"/>
</dbReference>
<protein>
    <submittedName>
        <fullName evidence="1">Uncharacterized protein</fullName>
    </submittedName>
</protein>
<evidence type="ECO:0000313" key="1">
    <source>
        <dbReference type="EMBL" id="KAK3262066.1"/>
    </source>
</evidence>
<sequence length="98" mass="10985">DKCKQAHALSVVNGTAYEDELKNMALEKKEIKKPRFHPLAHAKELEVLMMLGVQQAVHRRDAMIAGELGHIVKEDHQDLVSKLREQLREISGACGEAC</sequence>
<evidence type="ECO:0000313" key="2">
    <source>
        <dbReference type="Proteomes" id="UP001190700"/>
    </source>
</evidence>
<name>A0AAE0KVA3_9CHLO</name>
<gene>
    <name evidence="1" type="ORF">CYMTET_29057</name>
</gene>
<comment type="caution">
    <text evidence="1">The sequence shown here is derived from an EMBL/GenBank/DDBJ whole genome shotgun (WGS) entry which is preliminary data.</text>
</comment>
<keyword evidence="2" id="KW-1185">Reference proteome</keyword>
<dbReference type="AlphaFoldDB" id="A0AAE0KVA3"/>